<organism evidence="2 3">
    <name type="scientific">Glacieibacterium frigidum</name>
    <dbReference type="NCBI Taxonomy" id="2593303"/>
    <lineage>
        <taxon>Bacteria</taxon>
        <taxon>Pseudomonadati</taxon>
        <taxon>Pseudomonadota</taxon>
        <taxon>Alphaproteobacteria</taxon>
        <taxon>Sphingomonadales</taxon>
        <taxon>Sphingosinicellaceae</taxon>
        <taxon>Glacieibacterium</taxon>
    </lineage>
</organism>
<keyword evidence="1" id="KW-1133">Transmembrane helix</keyword>
<sequence>MQNLRPLAHTAWLAIAAPQTLSRRWCAGDRHNLVSPVALLSVVSALAATVAVIAAGATGSHAAEQADTAALGNVLDALPFLKRWFPAAAAEAAGDPAAFGGRVKQVGSWLAAMWPLLFLIPGVLVLAPWRRISRHDALIVACVETVTIMALAGVYTVVRIVAPGVAASPLFSTPVWLLLCIHTARHVRAVVPGASLLYAATRPILATLLFPAVVYFWMAAVVALTLALAPALRA</sequence>
<evidence type="ECO:0000313" key="3">
    <source>
        <dbReference type="Proteomes" id="UP000317894"/>
    </source>
</evidence>
<feature type="transmembrane region" description="Helical" evidence="1">
    <location>
        <begin position="38"/>
        <end position="57"/>
    </location>
</feature>
<dbReference type="AlphaFoldDB" id="A0A552U7P5"/>
<feature type="transmembrane region" description="Helical" evidence="1">
    <location>
        <begin position="204"/>
        <end position="229"/>
    </location>
</feature>
<feature type="transmembrane region" description="Helical" evidence="1">
    <location>
        <begin position="137"/>
        <end position="158"/>
    </location>
</feature>
<dbReference type="EMBL" id="VJWA01000002">
    <property type="protein sequence ID" value="TRW14244.1"/>
    <property type="molecule type" value="Genomic_DNA"/>
</dbReference>
<keyword evidence="1" id="KW-0812">Transmembrane</keyword>
<dbReference type="RefSeq" id="WP_144237449.1">
    <property type="nucleotide sequence ID" value="NZ_VJWA01000002.1"/>
</dbReference>
<accession>A0A552U7P5</accession>
<name>A0A552U7P5_9SPHN</name>
<protein>
    <submittedName>
        <fullName evidence="2">DUF3667 domain-containing protein</fullName>
    </submittedName>
</protein>
<reference evidence="2 3" key="1">
    <citation type="submission" date="2019-07" db="EMBL/GenBank/DDBJ databases">
        <title>Novel species isolated from glacier.</title>
        <authorList>
            <person name="Liu Q."/>
            <person name="Xin Y.-H."/>
        </authorList>
    </citation>
    <scope>NUCLEOTIDE SEQUENCE [LARGE SCALE GENOMIC DNA]</scope>
    <source>
        <strain evidence="2 3">LB1R16</strain>
    </source>
</reference>
<keyword evidence="1" id="KW-0472">Membrane</keyword>
<gene>
    <name evidence="2" type="ORF">FMM06_11030</name>
</gene>
<dbReference type="OrthoDB" id="9879902at2"/>
<feature type="transmembrane region" description="Helical" evidence="1">
    <location>
        <begin position="109"/>
        <end position="131"/>
    </location>
</feature>
<comment type="caution">
    <text evidence="2">The sequence shown here is derived from an EMBL/GenBank/DDBJ whole genome shotgun (WGS) entry which is preliminary data.</text>
</comment>
<proteinExistence type="predicted"/>
<evidence type="ECO:0000256" key="1">
    <source>
        <dbReference type="SAM" id="Phobius"/>
    </source>
</evidence>
<keyword evidence="3" id="KW-1185">Reference proteome</keyword>
<evidence type="ECO:0000313" key="2">
    <source>
        <dbReference type="EMBL" id="TRW14244.1"/>
    </source>
</evidence>
<dbReference type="Proteomes" id="UP000317894">
    <property type="component" value="Unassembled WGS sequence"/>
</dbReference>